<name>A0A9W9ANK1_9AGAR</name>
<dbReference type="InterPro" id="IPR001841">
    <property type="entry name" value="Znf_RING"/>
</dbReference>
<dbReference type="AlphaFoldDB" id="A0A9W9ANK1"/>
<dbReference type="GO" id="GO:0008270">
    <property type="term" value="F:zinc ion binding"/>
    <property type="evidence" value="ECO:0007669"/>
    <property type="project" value="UniProtKB-KW"/>
</dbReference>
<evidence type="ECO:0000313" key="3">
    <source>
        <dbReference type="EMBL" id="KAJ4487104.1"/>
    </source>
</evidence>
<accession>A0A9W9ANK1</accession>
<gene>
    <name evidence="3" type="ORF">C8J55DRAFT_388587</name>
</gene>
<dbReference type="InterPro" id="IPR013083">
    <property type="entry name" value="Znf_RING/FYVE/PHD"/>
</dbReference>
<comment type="caution">
    <text evidence="3">The sequence shown here is derived from an EMBL/GenBank/DDBJ whole genome shotgun (WGS) entry which is preliminary data.</text>
</comment>
<evidence type="ECO:0000256" key="1">
    <source>
        <dbReference type="PROSITE-ProRule" id="PRU00175"/>
    </source>
</evidence>
<feature type="domain" description="RING-type" evidence="2">
    <location>
        <begin position="9"/>
        <end position="35"/>
    </location>
</feature>
<evidence type="ECO:0000259" key="2">
    <source>
        <dbReference type="PROSITE" id="PS50089"/>
    </source>
</evidence>
<dbReference type="EMBL" id="JANVFS010000009">
    <property type="protein sequence ID" value="KAJ4487104.1"/>
    <property type="molecule type" value="Genomic_DNA"/>
</dbReference>
<dbReference type="Gene3D" id="3.30.40.10">
    <property type="entry name" value="Zinc/RING finger domain, C3HC4 (zinc finger)"/>
    <property type="match status" value="1"/>
</dbReference>
<feature type="non-terminal residue" evidence="3">
    <location>
        <position position="63"/>
    </location>
</feature>
<dbReference type="PROSITE" id="PS50089">
    <property type="entry name" value="ZF_RING_2"/>
    <property type="match status" value="1"/>
</dbReference>
<sequence>SVDPQIVNPCGHTVCAPCGMSWLYSKRGKTCPICRTKVNVLQPYFSNIIVKNLVETFVQLCQN</sequence>
<keyword evidence="1" id="KW-0863">Zinc-finger</keyword>
<evidence type="ECO:0000313" key="4">
    <source>
        <dbReference type="Proteomes" id="UP001150238"/>
    </source>
</evidence>
<protein>
    <recommendedName>
        <fullName evidence="2">RING-type domain-containing protein</fullName>
    </recommendedName>
</protein>
<keyword evidence="1" id="KW-0479">Metal-binding</keyword>
<keyword evidence="1" id="KW-0862">Zinc</keyword>
<dbReference type="Proteomes" id="UP001150238">
    <property type="component" value="Unassembled WGS sequence"/>
</dbReference>
<feature type="non-terminal residue" evidence="3">
    <location>
        <position position="1"/>
    </location>
</feature>
<proteinExistence type="predicted"/>
<organism evidence="3 4">
    <name type="scientific">Lentinula lateritia</name>
    <dbReference type="NCBI Taxonomy" id="40482"/>
    <lineage>
        <taxon>Eukaryota</taxon>
        <taxon>Fungi</taxon>
        <taxon>Dikarya</taxon>
        <taxon>Basidiomycota</taxon>
        <taxon>Agaricomycotina</taxon>
        <taxon>Agaricomycetes</taxon>
        <taxon>Agaricomycetidae</taxon>
        <taxon>Agaricales</taxon>
        <taxon>Marasmiineae</taxon>
        <taxon>Omphalotaceae</taxon>
        <taxon>Lentinula</taxon>
    </lineage>
</organism>
<dbReference type="SUPFAM" id="SSF57850">
    <property type="entry name" value="RING/U-box"/>
    <property type="match status" value="1"/>
</dbReference>
<reference evidence="3" key="2">
    <citation type="journal article" date="2023" name="Proc. Natl. Acad. Sci. U.S.A.">
        <title>A global phylogenomic analysis of the shiitake genus Lentinula.</title>
        <authorList>
            <person name="Sierra-Patev S."/>
            <person name="Min B."/>
            <person name="Naranjo-Ortiz M."/>
            <person name="Looney B."/>
            <person name="Konkel Z."/>
            <person name="Slot J.C."/>
            <person name="Sakamoto Y."/>
            <person name="Steenwyk J.L."/>
            <person name="Rokas A."/>
            <person name="Carro J."/>
            <person name="Camarero S."/>
            <person name="Ferreira P."/>
            <person name="Molpeceres G."/>
            <person name="Ruiz-Duenas F.J."/>
            <person name="Serrano A."/>
            <person name="Henrissat B."/>
            <person name="Drula E."/>
            <person name="Hughes K.W."/>
            <person name="Mata J.L."/>
            <person name="Ishikawa N.K."/>
            <person name="Vargas-Isla R."/>
            <person name="Ushijima S."/>
            <person name="Smith C.A."/>
            <person name="Donoghue J."/>
            <person name="Ahrendt S."/>
            <person name="Andreopoulos W."/>
            <person name="He G."/>
            <person name="LaButti K."/>
            <person name="Lipzen A."/>
            <person name="Ng V."/>
            <person name="Riley R."/>
            <person name="Sandor L."/>
            <person name="Barry K."/>
            <person name="Martinez A.T."/>
            <person name="Xiao Y."/>
            <person name="Gibbons J.G."/>
            <person name="Terashima K."/>
            <person name="Grigoriev I.V."/>
            <person name="Hibbett D."/>
        </authorList>
    </citation>
    <scope>NUCLEOTIDE SEQUENCE</scope>
    <source>
        <strain evidence="3">Sp2 HRB7682 ss15</strain>
    </source>
</reference>
<dbReference type="Pfam" id="PF13920">
    <property type="entry name" value="zf-C3HC4_3"/>
    <property type="match status" value="1"/>
</dbReference>
<reference evidence="3" key="1">
    <citation type="submission" date="2022-08" db="EMBL/GenBank/DDBJ databases">
        <authorList>
            <consortium name="DOE Joint Genome Institute"/>
            <person name="Min B."/>
            <person name="Riley R."/>
            <person name="Sierra-Patev S."/>
            <person name="Naranjo-Ortiz M."/>
            <person name="Looney B."/>
            <person name="Konkel Z."/>
            <person name="Slot J.C."/>
            <person name="Sakamoto Y."/>
            <person name="Steenwyk J.L."/>
            <person name="Rokas A."/>
            <person name="Carro J."/>
            <person name="Camarero S."/>
            <person name="Ferreira P."/>
            <person name="Molpeceres G."/>
            <person name="Ruiz-Duenas F.J."/>
            <person name="Serrano A."/>
            <person name="Henrissat B."/>
            <person name="Drula E."/>
            <person name="Hughes K.W."/>
            <person name="Mata J.L."/>
            <person name="Ishikawa N.K."/>
            <person name="Vargas-Isla R."/>
            <person name="Ushijima S."/>
            <person name="Smith C.A."/>
            <person name="Ahrendt S."/>
            <person name="Andreopoulos W."/>
            <person name="He G."/>
            <person name="Labutti K."/>
            <person name="Lipzen A."/>
            <person name="Ng V."/>
            <person name="Sandor L."/>
            <person name="Barry K."/>
            <person name="Martinez A.T."/>
            <person name="Xiao Y."/>
            <person name="Gibbons J.G."/>
            <person name="Terashima K."/>
            <person name="Hibbett D.S."/>
            <person name="Grigoriev I.V."/>
        </authorList>
    </citation>
    <scope>NUCLEOTIDE SEQUENCE</scope>
    <source>
        <strain evidence="3">Sp2 HRB7682 ss15</strain>
    </source>
</reference>